<reference evidence="1 2" key="2">
    <citation type="journal article" date="2019" name="G3 (Bethesda)">
        <title>Hybrid Assembly of the Genome of the Entomopathogenic Nematode Steinernema carpocapsae Identifies the X-Chromosome.</title>
        <authorList>
            <person name="Serra L."/>
            <person name="Macchietto M."/>
            <person name="Macias-Munoz A."/>
            <person name="McGill C.J."/>
            <person name="Rodriguez I.M."/>
            <person name="Rodriguez B."/>
            <person name="Murad R."/>
            <person name="Mortazavi A."/>
        </authorList>
    </citation>
    <scope>NUCLEOTIDE SEQUENCE [LARGE SCALE GENOMIC DNA]</scope>
    <source>
        <strain evidence="1 2">ALL</strain>
    </source>
</reference>
<comment type="caution">
    <text evidence="1">The sequence shown here is derived from an EMBL/GenBank/DDBJ whole genome shotgun (WGS) entry which is preliminary data.</text>
</comment>
<evidence type="ECO:0000313" key="1">
    <source>
        <dbReference type="EMBL" id="TKR80469.1"/>
    </source>
</evidence>
<evidence type="ECO:0000313" key="2">
    <source>
        <dbReference type="Proteomes" id="UP000298663"/>
    </source>
</evidence>
<protein>
    <submittedName>
        <fullName evidence="1">Uncharacterized protein</fullName>
    </submittedName>
</protein>
<keyword evidence="2" id="KW-1185">Reference proteome</keyword>
<sequence>MTPTAVTNAQELPEFEGTWSLIRLEETHFEGDLRYVLARNEVHLLIRRNGIKLAEFGLGEAQTWRIRS</sequence>
<name>A0A4U5NC82_STECR</name>
<dbReference type="Proteomes" id="UP000298663">
    <property type="component" value="Unassembled WGS sequence"/>
</dbReference>
<gene>
    <name evidence="1" type="ORF">L596_014539</name>
</gene>
<dbReference type="EMBL" id="AZBU02000004">
    <property type="protein sequence ID" value="TKR80469.1"/>
    <property type="molecule type" value="Genomic_DNA"/>
</dbReference>
<reference evidence="1 2" key="1">
    <citation type="journal article" date="2015" name="Genome Biol.">
        <title>Comparative genomics of Steinernema reveals deeply conserved gene regulatory networks.</title>
        <authorList>
            <person name="Dillman A.R."/>
            <person name="Macchietto M."/>
            <person name="Porter C.F."/>
            <person name="Rogers A."/>
            <person name="Williams B."/>
            <person name="Antoshechkin I."/>
            <person name="Lee M.M."/>
            <person name="Goodwin Z."/>
            <person name="Lu X."/>
            <person name="Lewis E.E."/>
            <person name="Goodrich-Blair H."/>
            <person name="Stock S.P."/>
            <person name="Adams B.J."/>
            <person name="Sternberg P.W."/>
            <person name="Mortazavi A."/>
        </authorList>
    </citation>
    <scope>NUCLEOTIDE SEQUENCE [LARGE SCALE GENOMIC DNA]</scope>
    <source>
        <strain evidence="1 2">ALL</strain>
    </source>
</reference>
<proteinExistence type="predicted"/>
<organism evidence="1 2">
    <name type="scientific">Steinernema carpocapsae</name>
    <name type="common">Entomopathogenic nematode</name>
    <dbReference type="NCBI Taxonomy" id="34508"/>
    <lineage>
        <taxon>Eukaryota</taxon>
        <taxon>Metazoa</taxon>
        <taxon>Ecdysozoa</taxon>
        <taxon>Nematoda</taxon>
        <taxon>Chromadorea</taxon>
        <taxon>Rhabditida</taxon>
        <taxon>Tylenchina</taxon>
        <taxon>Panagrolaimomorpha</taxon>
        <taxon>Strongyloidoidea</taxon>
        <taxon>Steinernematidae</taxon>
        <taxon>Steinernema</taxon>
    </lineage>
</organism>
<dbReference type="AlphaFoldDB" id="A0A4U5NC82"/>
<accession>A0A4U5NC82</accession>